<dbReference type="NCBIfam" id="TIGR00229">
    <property type="entry name" value="sensory_box"/>
    <property type="match status" value="1"/>
</dbReference>
<sequence length="795" mass="87559">MQLAERLGGMTWRFRFPGTLRARLTFVFSGLVLLGSVLVTGALTRDALKTELAAQARVGEHTLDAVVAAVAAGMPAERLYGLDGYVNRLADDPAVNAIRIVDGAGGKLYEYVGPPASAAWYTRLLAGESSLPRHLRASAVSPSGEPVRIEIALADGPLDTVARAIALRGGAASIGLLLLTFALAYVALARFTAPLKPLTQWAREFSRGNWKPKVQLIASSSREIQELNQAFSDGSAALRHYISSLSEARELLEHNETQLRKLIDGMHEILFELDNEGRLVFLNPAWESVTGFRIEDALGTPFSDYLAEEDAARDFLPARLAEMHEKNRELSLRSASGKRLWVSLDADAQFDSSGNFTGIIGTFGDITKSVELNRLLSRYQDELYHMSVTDPLTGLYNRRHFDTQLEVILSDHLAKNRPVCLLLIDLDGFKFINDTYGHPFGDEVLRTTAQLLRALVRRNDYIARLAGDEFAMVLKNTNLDNATRIAQKLHASISQTRVPLPVGSMQLQSSIGVAEAPTHGQNAQDLVSAADVALYHSKRRGRNRIEVLSPDVSQAMMSIFSQGFQLRNALEQGNIHPAFQPICNMSSGKPVAYEVLARMRINGSVIQAKDFIAVAEELGLTRDVDLHIIRTALAHTPVNQALFLNVDLSSFNDRAFVTELAALLQPACASGRLITIEITEREAIPISDTLREDIQTLRSFGCKLALDDFGSGYSTYNFLNQFRPDYLKIEGSFVRGMLENESDRKIVMHIHELAQSFGMQTIAESVENEATQKALREMGIRNAQGLLFGAPRLAS</sequence>
<dbReference type="PANTHER" id="PTHR44757:SF2">
    <property type="entry name" value="BIOFILM ARCHITECTURE MAINTENANCE PROTEIN MBAA"/>
    <property type="match status" value="1"/>
</dbReference>
<dbReference type="GO" id="GO:0006355">
    <property type="term" value="P:regulation of DNA-templated transcription"/>
    <property type="evidence" value="ECO:0007669"/>
    <property type="project" value="InterPro"/>
</dbReference>
<dbReference type="PROSITE" id="PS50887">
    <property type="entry name" value="GGDEF"/>
    <property type="match status" value="1"/>
</dbReference>
<evidence type="ECO:0008006" key="9">
    <source>
        <dbReference type="Google" id="ProtNLM"/>
    </source>
</evidence>
<evidence type="ECO:0000259" key="4">
    <source>
        <dbReference type="PROSITE" id="PS50113"/>
    </source>
</evidence>
<dbReference type="Proteomes" id="UP000218899">
    <property type="component" value="Chromosome"/>
</dbReference>
<gene>
    <name evidence="7" type="ORF">SVA_1153</name>
</gene>
<dbReference type="InterPro" id="IPR029787">
    <property type="entry name" value="Nucleotide_cyclase"/>
</dbReference>
<dbReference type="CDD" id="cd01949">
    <property type="entry name" value="GGDEF"/>
    <property type="match status" value="1"/>
</dbReference>
<dbReference type="InterPro" id="IPR000014">
    <property type="entry name" value="PAS"/>
</dbReference>
<dbReference type="InterPro" id="IPR052155">
    <property type="entry name" value="Biofilm_reg_signaling"/>
</dbReference>
<comment type="cofactor">
    <cofactor evidence="1">
        <name>Mg(2+)</name>
        <dbReference type="ChEBI" id="CHEBI:18420"/>
    </cofactor>
</comment>
<organism evidence="7 8">
    <name type="scientific">Sulfurifustis variabilis</name>
    <dbReference type="NCBI Taxonomy" id="1675686"/>
    <lineage>
        <taxon>Bacteria</taxon>
        <taxon>Pseudomonadati</taxon>
        <taxon>Pseudomonadota</taxon>
        <taxon>Gammaproteobacteria</taxon>
        <taxon>Acidiferrobacterales</taxon>
        <taxon>Acidiferrobacteraceae</taxon>
        <taxon>Sulfurifustis</taxon>
    </lineage>
</organism>
<name>A0A1B4V2G0_9GAMM</name>
<dbReference type="PROSITE" id="PS50112">
    <property type="entry name" value="PAS"/>
    <property type="match status" value="1"/>
</dbReference>
<dbReference type="InterPro" id="IPR035919">
    <property type="entry name" value="EAL_sf"/>
</dbReference>
<dbReference type="EMBL" id="AP014936">
    <property type="protein sequence ID" value="BAU47728.1"/>
    <property type="molecule type" value="Genomic_DNA"/>
</dbReference>
<evidence type="ECO:0000256" key="2">
    <source>
        <dbReference type="SAM" id="Phobius"/>
    </source>
</evidence>
<reference evidence="7 8" key="1">
    <citation type="submission" date="2015-08" db="EMBL/GenBank/DDBJ databases">
        <title>Complete genome sequence of Sulfurifustis variabilis.</title>
        <authorList>
            <person name="Miura A."/>
            <person name="Kojima H."/>
            <person name="Fukui M."/>
        </authorList>
    </citation>
    <scope>NUCLEOTIDE SEQUENCE [LARGE SCALE GENOMIC DNA]</scope>
    <source>
        <strain evidence="8">skN76</strain>
    </source>
</reference>
<keyword evidence="2" id="KW-0472">Membrane</keyword>
<feature type="domain" description="GGDEF" evidence="6">
    <location>
        <begin position="417"/>
        <end position="550"/>
    </location>
</feature>
<dbReference type="CDD" id="cd01948">
    <property type="entry name" value="EAL"/>
    <property type="match status" value="1"/>
</dbReference>
<evidence type="ECO:0000313" key="8">
    <source>
        <dbReference type="Proteomes" id="UP000218899"/>
    </source>
</evidence>
<dbReference type="SUPFAM" id="SSF141868">
    <property type="entry name" value="EAL domain-like"/>
    <property type="match status" value="1"/>
</dbReference>
<dbReference type="InterPro" id="IPR000700">
    <property type="entry name" value="PAS-assoc_C"/>
</dbReference>
<dbReference type="SUPFAM" id="SSF55785">
    <property type="entry name" value="PYP-like sensor domain (PAS domain)"/>
    <property type="match status" value="1"/>
</dbReference>
<dbReference type="SMART" id="SM00052">
    <property type="entry name" value="EAL"/>
    <property type="match status" value="1"/>
</dbReference>
<dbReference type="NCBIfam" id="TIGR00254">
    <property type="entry name" value="GGDEF"/>
    <property type="match status" value="1"/>
</dbReference>
<dbReference type="Pfam" id="PF00563">
    <property type="entry name" value="EAL"/>
    <property type="match status" value="1"/>
</dbReference>
<keyword evidence="8" id="KW-1185">Reference proteome</keyword>
<dbReference type="Pfam" id="PF00990">
    <property type="entry name" value="GGDEF"/>
    <property type="match status" value="1"/>
</dbReference>
<evidence type="ECO:0000313" key="7">
    <source>
        <dbReference type="EMBL" id="BAU47728.1"/>
    </source>
</evidence>
<keyword evidence="2" id="KW-0812">Transmembrane</keyword>
<dbReference type="Gene3D" id="3.20.20.450">
    <property type="entry name" value="EAL domain"/>
    <property type="match status" value="1"/>
</dbReference>
<dbReference type="PROSITE" id="PS50883">
    <property type="entry name" value="EAL"/>
    <property type="match status" value="1"/>
</dbReference>
<dbReference type="SMART" id="SM00267">
    <property type="entry name" value="GGDEF"/>
    <property type="match status" value="1"/>
</dbReference>
<keyword evidence="2" id="KW-1133">Transmembrane helix</keyword>
<dbReference type="SMART" id="SM00091">
    <property type="entry name" value="PAS"/>
    <property type="match status" value="1"/>
</dbReference>
<dbReference type="Pfam" id="PF00989">
    <property type="entry name" value="PAS"/>
    <property type="match status" value="1"/>
</dbReference>
<feature type="transmembrane region" description="Helical" evidence="2">
    <location>
        <begin position="165"/>
        <end position="188"/>
    </location>
</feature>
<feature type="transmembrane region" description="Helical" evidence="2">
    <location>
        <begin position="20"/>
        <end position="43"/>
    </location>
</feature>
<dbReference type="Gene3D" id="6.10.340.10">
    <property type="match status" value="1"/>
</dbReference>
<dbReference type="FunFam" id="3.30.70.270:FF:000001">
    <property type="entry name" value="Diguanylate cyclase domain protein"/>
    <property type="match status" value="1"/>
</dbReference>
<dbReference type="InterPro" id="IPR035965">
    <property type="entry name" value="PAS-like_dom_sf"/>
</dbReference>
<feature type="domain" description="EAL" evidence="5">
    <location>
        <begin position="559"/>
        <end position="795"/>
    </location>
</feature>
<feature type="domain" description="PAC" evidence="4">
    <location>
        <begin position="326"/>
        <end position="378"/>
    </location>
</feature>
<dbReference type="InterPro" id="IPR001633">
    <property type="entry name" value="EAL_dom"/>
</dbReference>
<dbReference type="Gene3D" id="3.30.450.20">
    <property type="entry name" value="PAS domain"/>
    <property type="match status" value="1"/>
</dbReference>
<evidence type="ECO:0000259" key="6">
    <source>
        <dbReference type="PROSITE" id="PS50887"/>
    </source>
</evidence>
<feature type="domain" description="PAS" evidence="3">
    <location>
        <begin position="255"/>
        <end position="310"/>
    </location>
</feature>
<evidence type="ECO:0000256" key="1">
    <source>
        <dbReference type="ARBA" id="ARBA00001946"/>
    </source>
</evidence>
<accession>A0A1B4V2G0</accession>
<dbReference type="PROSITE" id="PS50113">
    <property type="entry name" value="PAC"/>
    <property type="match status" value="1"/>
</dbReference>
<dbReference type="InterPro" id="IPR013767">
    <property type="entry name" value="PAS_fold"/>
</dbReference>
<proteinExistence type="predicted"/>
<evidence type="ECO:0000259" key="3">
    <source>
        <dbReference type="PROSITE" id="PS50112"/>
    </source>
</evidence>
<dbReference type="InterPro" id="IPR000160">
    <property type="entry name" value="GGDEF_dom"/>
</dbReference>
<dbReference type="AlphaFoldDB" id="A0A1B4V2G0"/>
<dbReference type="CDD" id="cd00130">
    <property type="entry name" value="PAS"/>
    <property type="match status" value="1"/>
</dbReference>
<dbReference type="PANTHER" id="PTHR44757">
    <property type="entry name" value="DIGUANYLATE CYCLASE DGCP"/>
    <property type="match status" value="1"/>
</dbReference>
<evidence type="ECO:0000259" key="5">
    <source>
        <dbReference type="PROSITE" id="PS50883"/>
    </source>
</evidence>
<dbReference type="OrthoDB" id="9816034at2"/>
<protein>
    <recommendedName>
        <fullName evidence="9">Diguanylate cyclase</fullName>
    </recommendedName>
</protein>
<dbReference type="RefSeq" id="WP_148665392.1">
    <property type="nucleotide sequence ID" value="NZ_AP014936.1"/>
</dbReference>
<dbReference type="KEGG" id="sva:SVA_1153"/>
<dbReference type="Gene3D" id="3.30.70.270">
    <property type="match status" value="1"/>
</dbReference>
<dbReference type="GO" id="GO:0003824">
    <property type="term" value="F:catalytic activity"/>
    <property type="evidence" value="ECO:0007669"/>
    <property type="project" value="UniProtKB-ARBA"/>
</dbReference>
<dbReference type="SUPFAM" id="SSF55073">
    <property type="entry name" value="Nucleotide cyclase"/>
    <property type="match status" value="1"/>
</dbReference>
<dbReference type="InterPro" id="IPR043128">
    <property type="entry name" value="Rev_trsase/Diguanyl_cyclase"/>
</dbReference>